<dbReference type="Pfam" id="PF12329">
    <property type="entry name" value="TMF_DNA_bd"/>
    <property type="match status" value="1"/>
</dbReference>
<feature type="compositionally biased region" description="Polar residues" evidence="5">
    <location>
        <begin position="171"/>
        <end position="184"/>
    </location>
</feature>
<feature type="compositionally biased region" description="Basic and acidic residues" evidence="5">
    <location>
        <begin position="84"/>
        <end position="100"/>
    </location>
</feature>
<dbReference type="InterPro" id="IPR022092">
    <property type="entry name" value="TMF_DNA-bd"/>
</dbReference>
<dbReference type="Pfam" id="PF12325">
    <property type="entry name" value="TMF_TATA_bd"/>
    <property type="match status" value="1"/>
</dbReference>
<keyword evidence="2" id="KW-0333">Golgi apparatus</keyword>
<feature type="compositionally biased region" description="Polar residues" evidence="5">
    <location>
        <begin position="102"/>
        <end position="113"/>
    </location>
</feature>
<evidence type="ECO:0000256" key="5">
    <source>
        <dbReference type="SAM" id="MobiDB-lite"/>
    </source>
</evidence>
<dbReference type="GO" id="GO:0005794">
    <property type="term" value="C:Golgi apparatus"/>
    <property type="evidence" value="ECO:0007669"/>
    <property type="project" value="UniProtKB-SubCell"/>
</dbReference>
<dbReference type="InterPro" id="IPR052602">
    <property type="entry name" value="Growth_transcription_reg"/>
</dbReference>
<feature type="domain" description="TATA element modulatory factor 1 TATA binding" evidence="6">
    <location>
        <begin position="766"/>
        <end position="879"/>
    </location>
</feature>
<feature type="region of interest" description="Disordered" evidence="5">
    <location>
        <begin position="544"/>
        <end position="572"/>
    </location>
</feature>
<proteinExistence type="predicted"/>
<evidence type="ECO:0000256" key="1">
    <source>
        <dbReference type="ARBA" id="ARBA00004555"/>
    </source>
</evidence>
<evidence type="ECO:0000256" key="3">
    <source>
        <dbReference type="ARBA" id="ARBA00023054"/>
    </source>
</evidence>
<dbReference type="OrthoDB" id="74178at2759"/>
<dbReference type="EMBL" id="MU004188">
    <property type="protein sequence ID" value="KAF2495968.1"/>
    <property type="molecule type" value="Genomic_DNA"/>
</dbReference>
<feature type="region of interest" description="Disordered" evidence="5">
    <location>
        <begin position="587"/>
        <end position="617"/>
    </location>
</feature>
<evidence type="ECO:0000313" key="8">
    <source>
        <dbReference type="Proteomes" id="UP000799750"/>
    </source>
</evidence>
<keyword evidence="8" id="KW-1185">Reference proteome</keyword>
<evidence type="ECO:0000256" key="2">
    <source>
        <dbReference type="ARBA" id="ARBA00023034"/>
    </source>
</evidence>
<sequence length="882" mass="98175">MSAPAQNAKQTSRWGSLLSGAVAGLESRLDTILAEDDQASARARAAEAKSKQEAAEKAAAEKSRLQAEPGISRNPSRSRPNSRLQDRLAKAVVKRADRPRSNSRTSSDLPSRTASPALGSPALAAELGRTSLDSKVSDTTSEPAPQQLAEKTDGHTGEDTATDELPRASSDAPSSDVATTTPSISVPIPEINAPSAPSPRTSFDSIPSRLSFDLSTTHGAEIEALPPRTTSEYETELSSLRKIHDQTLSEHREELHSHLERIDALQSKLTYLSQSLASQAKTAAKSADPNDPLEKKLADKDAQIAALMEEGQNLSKTELKHLNAIKKMRVKAMETEKDMTSLKQRLSRAEKSIGDTVERAKRAEAAERSAQEKLKIVGRIEKDVDALRAEREEAGLTIGELRRQLSDALARAEEAEKRAKSGQLEAEKRVTADLREDLENTRIEKKLAEERSKKEIQEVKEDAARQQERAKIVELELRGEITNLETKLELLRTRTEEVSSSATGDSQAKLLRQIETLQSQYAYASENWQGIESTLTSRVAALEKERDETAKRESDIRRKARDVNSKARRLEDELESINDRARTLEQDLAEQRTQSQKAQARLAQAESAAQTAHEEVEREKKLWEADLQQKLDEEKIKWRLELQTNNPDSNYLRADSPSAPGSTNRKHSSADPLGIHARRNLNRTISNELALSPMDRMLDQRPSSRKSAQPLRTPEIGTPTRHDSIPHSLSTLNGASMSQTPSITYDHEEGFDNNSSPHRTINDMISVSTVGAGPTVQLVERMSAAVRRLESEKATSKEEMARLAAQRDEAREEVVALMREIEEKRAADERVDKLEKELKEMDERYQTTLEMLGEKSERVEELTIDVADLKKIYRDLVERTMT</sequence>
<feature type="compositionally biased region" description="Polar residues" evidence="5">
    <location>
        <begin position="131"/>
        <end position="144"/>
    </location>
</feature>
<dbReference type="GO" id="GO:0005783">
    <property type="term" value="C:endoplasmic reticulum"/>
    <property type="evidence" value="ECO:0007669"/>
    <property type="project" value="TreeGrafter"/>
</dbReference>
<feature type="region of interest" description="Disordered" evidence="5">
    <location>
        <begin position="646"/>
        <end position="725"/>
    </location>
</feature>
<evidence type="ECO:0000313" key="7">
    <source>
        <dbReference type="EMBL" id="KAF2495968.1"/>
    </source>
</evidence>
<feature type="compositionally biased region" description="Basic and acidic residues" evidence="5">
    <location>
        <begin position="44"/>
        <end position="65"/>
    </location>
</feature>
<keyword evidence="3 4" id="KW-0175">Coiled coil</keyword>
<dbReference type="Proteomes" id="UP000799750">
    <property type="component" value="Unassembled WGS sequence"/>
</dbReference>
<name>A0A6A6QTY1_9PEZI</name>
<dbReference type="PANTHER" id="PTHR46515:SF1">
    <property type="entry name" value="TATA ELEMENT MODULATORY FACTOR"/>
    <property type="match status" value="1"/>
</dbReference>
<feature type="compositionally biased region" description="Low complexity" evidence="5">
    <location>
        <begin position="114"/>
        <end position="128"/>
    </location>
</feature>
<feature type="compositionally biased region" description="Polar residues" evidence="5">
    <location>
        <begin position="228"/>
        <end position="237"/>
    </location>
</feature>
<dbReference type="InterPro" id="IPR022091">
    <property type="entry name" value="TMF_TATA-bd"/>
</dbReference>
<gene>
    <name evidence="7" type="ORF">BU16DRAFT_526500</name>
</gene>
<reference evidence="7" key="1">
    <citation type="journal article" date="2020" name="Stud. Mycol.">
        <title>101 Dothideomycetes genomes: a test case for predicting lifestyles and emergence of pathogens.</title>
        <authorList>
            <person name="Haridas S."/>
            <person name="Albert R."/>
            <person name="Binder M."/>
            <person name="Bloem J."/>
            <person name="Labutti K."/>
            <person name="Salamov A."/>
            <person name="Andreopoulos B."/>
            <person name="Baker S."/>
            <person name="Barry K."/>
            <person name="Bills G."/>
            <person name="Bluhm B."/>
            <person name="Cannon C."/>
            <person name="Castanera R."/>
            <person name="Culley D."/>
            <person name="Daum C."/>
            <person name="Ezra D."/>
            <person name="Gonzalez J."/>
            <person name="Henrissat B."/>
            <person name="Kuo A."/>
            <person name="Liang C."/>
            <person name="Lipzen A."/>
            <person name="Lutzoni F."/>
            <person name="Magnuson J."/>
            <person name="Mondo S."/>
            <person name="Nolan M."/>
            <person name="Ohm R."/>
            <person name="Pangilinan J."/>
            <person name="Park H.-J."/>
            <person name="Ramirez L."/>
            <person name="Alfaro M."/>
            <person name="Sun H."/>
            <person name="Tritt A."/>
            <person name="Yoshinaga Y."/>
            <person name="Zwiers L.-H."/>
            <person name="Turgeon B."/>
            <person name="Goodwin S."/>
            <person name="Spatafora J."/>
            <person name="Crous P."/>
            <person name="Grigoriev I."/>
        </authorList>
    </citation>
    <scope>NUCLEOTIDE SEQUENCE</scope>
    <source>
        <strain evidence="7">CBS 269.34</strain>
    </source>
</reference>
<feature type="compositionally biased region" description="Low complexity" evidence="5">
    <location>
        <begin position="598"/>
        <end position="611"/>
    </location>
</feature>
<dbReference type="Gene3D" id="1.20.5.340">
    <property type="match status" value="1"/>
</dbReference>
<feature type="coiled-coil region" evidence="4">
    <location>
        <begin position="779"/>
        <end position="879"/>
    </location>
</feature>
<feature type="coiled-coil region" evidence="4">
    <location>
        <begin position="325"/>
        <end position="352"/>
    </location>
</feature>
<evidence type="ECO:0000256" key="4">
    <source>
        <dbReference type="SAM" id="Coils"/>
    </source>
</evidence>
<dbReference type="AlphaFoldDB" id="A0A6A6QTY1"/>
<dbReference type="PANTHER" id="PTHR46515">
    <property type="entry name" value="TATA ELEMENT MODULATORY FACTOR TMF1"/>
    <property type="match status" value="1"/>
</dbReference>
<accession>A0A6A6QTY1</accession>
<feature type="compositionally biased region" description="Low complexity" evidence="5">
    <location>
        <begin position="72"/>
        <end position="83"/>
    </location>
</feature>
<feature type="region of interest" description="Disordered" evidence="5">
    <location>
        <begin position="39"/>
        <end position="237"/>
    </location>
</feature>
<protein>
    <recommendedName>
        <fullName evidence="6">TATA element modulatory factor 1 TATA binding domain-containing protein</fullName>
    </recommendedName>
</protein>
<comment type="subcellular location">
    <subcellularLocation>
        <location evidence="1">Golgi apparatus</location>
    </subcellularLocation>
</comment>
<evidence type="ECO:0000259" key="6">
    <source>
        <dbReference type="Pfam" id="PF12325"/>
    </source>
</evidence>
<organism evidence="7 8">
    <name type="scientific">Lophium mytilinum</name>
    <dbReference type="NCBI Taxonomy" id="390894"/>
    <lineage>
        <taxon>Eukaryota</taxon>
        <taxon>Fungi</taxon>
        <taxon>Dikarya</taxon>
        <taxon>Ascomycota</taxon>
        <taxon>Pezizomycotina</taxon>
        <taxon>Dothideomycetes</taxon>
        <taxon>Pleosporomycetidae</taxon>
        <taxon>Mytilinidiales</taxon>
        <taxon>Mytilinidiaceae</taxon>
        <taxon>Lophium</taxon>
    </lineage>
</organism>
<feature type="coiled-coil region" evidence="4">
    <location>
        <begin position="384"/>
        <end position="494"/>
    </location>
</feature>